<proteinExistence type="predicted"/>
<reference evidence="2" key="1">
    <citation type="submission" date="2016-07" db="EMBL/GenBank/DDBJ databases">
        <title>Frankia sp. NRRL B-16219 Genome sequencing.</title>
        <authorList>
            <person name="Ghodhbane-Gtari F."/>
            <person name="Swanson E."/>
            <person name="Gueddou A."/>
            <person name="Louati M."/>
            <person name="Nouioui I."/>
            <person name="Hezbri K."/>
            <person name="Abebe-Akele F."/>
            <person name="Simpson S."/>
            <person name="Morris K."/>
            <person name="Thomas K."/>
            <person name="Gtari M."/>
            <person name="Tisa L.S."/>
        </authorList>
    </citation>
    <scope>NUCLEOTIDE SEQUENCE [LARGE SCALE GENOMIC DNA]</scope>
    <source>
        <strain evidence="2">NRRL B-16219</strain>
    </source>
</reference>
<organism evidence="1 2">
    <name type="scientific">Parafrankia soli</name>
    <dbReference type="NCBI Taxonomy" id="2599596"/>
    <lineage>
        <taxon>Bacteria</taxon>
        <taxon>Bacillati</taxon>
        <taxon>Actinomycetota</taxon>
        <taxon>Actinomycetes</taxon>
        <taxon>Frankiales</taxon>
        <taxon>Frankiaceae</taxon>
        <taxon>Parafrankia</taxon>
    </lineage>
</organism>
<accession>A0A1S1PKK8</accession>
<protein>
    <submittedName>
        <fullName evidence="1">Uncharacterized protein</fullName>
    </submittedName>
</protein>
<dbReference type="Proteomes" id="UP000179769">
    <property type="component" value="Unassembled WGS sequence"/>
</dbReference>
<comment type="caution">
    <text evidence="1">The sequence shown here is derived from an EMBL/GenBank/DDBJ whole genome shotgun (WGS) entry which is preliminary data.</text>
</comment>
<sequence>MNDFGIAERFEMARILSNLAAMAVTVDDSRSEPDMLTDMAAVELLPVVRRLDRAVRDYARTDYEQAVAYALLADLDLGRSL</sequence>
<dbReference type="EMBL" id="MAXA01000257">
    <property type="protein sequence ID" value="OHV21192.1"/>
    <property type="molecule type" value="Genomic_DNA"/>
</dbReference>
<dbReference type="AlphaFoldDB" id="A0A1S1PKK8"/>
<keyword evidence="2" id="KW-1185">Reference proteome</keyword>
<evidence type="ECO:0000313" key="1">
    <source>
        <dbReference type="EMBL" id="OHV21192.1"/>
    </source>
</evidence>
<name>A0A1S1PKK8_9ACTN</name>
<gene>
    <name evidence="1" type="ORF">BBK14_07890</name>
</gene>
<evidence type="ECO:0000313" key="2">
    <source>
        <dbReference type="Proteomes" id="UP000179769"/>
    </source>
</evidence>